<dbReference type="PANTHER" id="PTHR14514:SF7">
    <property type="entry name" value="KASH DOMAIN-CONTAINING PROTEIN"/>
    <property type="match status" value="1"/>
</dbReference>
<evidence type="ECO:0000256" key="2">
    <source>
        <dbReference type="ARBA" id="ARBA00022553"/>
    </source>
</evidence>
<keyword evidence="8" id="KW-1185">Reference proteome</keyword>
<organism evidence="7 8">
    <name type="scientific">Staurois parvus</name>
    <dbReference type="NCBI Taxonomy" id="386267"/>
    <lineage>
        <taxon>Eukaryota</taxon>
        <taxon>Metazoa</taxon>
        <taxon>Chordata</taxon>
        <taxon>Craniata</taxon>
        <taxon>Vertebrata</taxon>
        <taxon>Euteleostomi</taxon>
        <taxon>Amphibia</taxon>
        <taxon>Batrachia</taxon>
        <taxon>Anura</taxon>
        <taxon>Neobatrachia</taxon>
        <taxon>Ranoidea</taxon>
        <taxon>Ranidae</taxon>
        <taxon>Staurois</taxon>
    </lineage>
</organism>
<evidence type="ECO:0000259" key="6">
    <source>
        <dbReference type="Pfam" id="PF25034"/>
    </source>
</evidence>
<feature type="coiled-coil region" evidence="5">
    <location>
        <begin position="86"/>
        <end position="113"/>
    </location>
</feature>
<dbReference type="SUPFAM" id="SSF46966">
    <property type="entry name" value="Spectrin repeat"/>
    <property type="match status" value="1"/>
</dbReference>
<evidence type="ECO:0000256" key="3">
    <source>
        <dbReference type="ARBA" id="ARBA00022737"/>
    </source>
</evidence>
<evidence type="ECO:0000313" key="8">
    <source>
        <dbReference type="Proteomes" id="UP001162483"/>
    </source>
</evidence>
<dbReference type="Gene3D" id="1.20.58.60">
    <property type="match status" value="1"/>
</dbReference>
<dbReference type="Pfam" id="PF25034">
    <property type="entry name" value="Spectrin_SYNE1"/>
    <property type="match status" value="1"/>
</dbReference>
<dbReference type="EMBL" id="CATNWA010015745">
    <property type="protein sequence ID" value="CAI9586428.1"/>
    <property type="molecule type" value="Genomic_DNA"/>
</dbReference>
<keyword evidence="5" id="KW-0175">Coiled coil</keyword>
<proteinExistence type="predicted"/>
<feature type="non-terminal residue" evidence="7">
    <location>
        <position position="124"/>
    </location>
</feature>
<feature type="domain" description="Nesprin-1 spectrin repeats region" evidence="6">
    <location>
        <begin position="34"/>
        <end position="119"/>
    </location>
</feature>
<dbReference type="Proteomes" id="UP001162483">
    <property type="component" value="Unassembled WGS sequence"/>
</dbReference>
<dbReference type="PANTHER" id="PTHR14514">
    <property type="entry name" value="PKA ANCHORING PROTEIN"/>
    <property type="match status" value="1"/>
</dbReference>
<reference evidence="7" key="1">
    <citation type="submission" date="2023-05" db="EMBL/GenBank/DDBJ databases">
        <authorList>
            <person name="Stuckert A."/>
        </authorList>
    </citation>
    <scope>NUCLEOTIDE SEQUENCE</scope>
</reference>
<keyword evidence="4" id="KW-0472">Membrane</keyword>
<name>A0ABN9ESW2_9NEOB</name>
<comment type="subcellular location">
    <subcellularLocation>
        <location evidence="1">Endomembrane system</location>
    </subcellularLocation>
</comment>
<evidence type="ECO:0000313" key="7">
    <source>
        <dbReference type="EMBL" id="CAI9586428.1"/>
    </source>
</evidence>
<accession>A0ABN9ESW2</accession>
<sequence>MSKLEALLLVKQEKEIQMKMLLTRGESVLRNTSPEGAPAIQDQLQDLKDSWASLLSSCIHCKSQLEGALSKWTGYQDDVRQFSSWMDGIEERLNEAERQYNELRDKIAAQSKAKLLNEEVVSHG</sequence>
<dbReference type="InterPro" id="IPR057057">
    <property type="entry name" value="Spectrin_SYNE1"/>
</dbReference>
<comment type="caution">
    <text evidence="7">The sequence shown here is derived from an EMBL/GenBank/DDBJ whole genome shotgun (WGS) entry which is preliminary data.</text>
</comment>
<evidence type="ECO:0000256" key="4">
    <source>
        <dbReference type="ARBA" id="ARBA00023136"/>
    </source>
</evidence>
<gene>
    <name evidence="7" type="ORF">SPARVUS_LOCUS10362138</name>
</gene>
<keyword evidence="3" id="KW-0677">Repeat</keyword>
<protein>
    <recommendedName>
        <fullName evidence="6">Nesprin-1 spectrin repeats region domain-containing protein</fullName>
    </recommendedName>
</protein>
<evidence type="ECO:0000256" key="5">
    <source>
        <dbReference type="SAM" id="Coils"/>
    </source>
</evidence>
<keyword evidence="2" id="KW-0597">Phosphoprotein</keyword>
<evidence type="ECO:0000256" key="1">
    <source>
        <dbReference type="ARBA" id="ARBA00004308"/>
    </source>
</evidence>